<dbReference type="Gene3D" id="3.40.630.190">
    <property type="entry name" value="LCP protein"/>
    <property type="match status" value="1"/>
</dbReference>
<dbReference type="Gene3D" id="3.30.70.2390">
    <property type="match status" value="1"/>
</dbReference>
<dbReference type="InterPro" id="IPR050922">
    <property type="entry name" value="LytR/CpsA/Psr_CW_biosynth"/>
</dbReference>
<dbReference type="InterPro" id="IPR027381">
    <property type="entry name" value="LytR/CpsA/Psr_C"/>
</dbReference>
<comment type="similarity">
    <text evidence="1">Belongs to the LytR/CpsA/Psr (LCP) family.</text>
</comment>
<feature type="compositionally biased region" description="Polar residues" evidence="2">
    <location>
        <begin position="454"/>
        <end position="466"/>
    </location>
</feature>
<reference evidence="5" key="1">
    <citation type="submission" date="2023-02" db="EMBL/GenBank/DDBJ databases">
        <title>Nocardiopsis ansamitocini NBRC 112285.</title>
        <authorList>
            <person name="Ichikawa N."/>
            <person name="Sato H."/>
            <person name="Tonouchi N."/>
        </authorList>
    </citation>
    <scope>NUCLEOTIDE SEQUENCE</scope>
    <source>
        <strain evidence="5">NBRC 112285</strain>
    </source>
</reference>
<dbReference type="EMBL" id="BSQG01000008">
    <property type="protein sequence ID" value="GLU49602.1"/>
    <property type="molecule type" value="Genomic_DNA"/>
</dbReference>
<dbReference type="PANTHER" id="PTHR33392:SF6">
    <property type="entry name" value="POLYISOPRENYL-TEICHOIC ACID--PEPTIDOGLYCAN TEICHOIC ACID TRANSFERASE TAGU"/>
    <property type="match status" value="1"/>
</dbReference>
<sequence>MTLLLAGVMSMVVLLASGTAWAITGWVSGRLNRDDVFAGLLDADRPEAGPRGALNILVIGSDGRGDMQRERQDELGVGHTDGQRSDTMMLVHVNNDRDQITVVGIPRDSWVQIPGHGGDKINAAYAYGGPQLAIQTVELASRVRIDHYVEVNFSGFVDVVDALGTITVCLPEAIQDEKAHLDMAAGTHEVDGAQALAFARTRKTSDGDLDRIDRQQQVLAALLNKALSTETLTDPAKFTRFLDSSLSSVTVDEGLDTTTINQLGNQLSSITLDDVSFTQVPIGQLDYWTPNGDLAIKWHEERAREMFTKISRDEPLAAPPEQEAGAPTADEAIAPGEIALEVFNGVGTPGLGSTVRTELTTAGFAVAGEAQNWPTRDVAESLVRYAPGQEAAARAVLEAVPGARLEEDATLAARVQLVVGFNYTRVAAPAAGSVPEPSAEASAPDGTGSGGRDSVNTTTAAENICG</sequence>
<name>A0A9W6P9Q4_9ACTN</name>
<dbReference type="Pfam" id="PF13399">
    <property type="entry name" value="LytR_C"/>
    <property type="match status" value="1"/>
</dbReference>
<comment type="caution">
    <text evidence="5">The sequence shown here is derived from an EMBL/GenBank/DDBJ whole genome shotgun (WGS) entry which is preliminary data.</text>
</comment>
<accession>A0A9W6P9Q4</accession>
<evidence type="ECO:0000259" key="4">
    <source>
        <dbReference type="Pfam" id="PF13399"/>
    </source>
</evidence>
<dbReference type="NCBIfam" id="TIGR00350">
    <property type="entry name" value="lytR_cpsA_psr"/>
    <property type="match status" value="1"/>
</dbReference>
<gene>
    <name evidence="5" type="ORF">Nans01_39530</name>
</gene>
<protein>
    <submittedName>
        <fullName evidence="5">LytR family transcriptional regulator</fullName>
    </submittedName>
</protein>
<dbReference type="InterPro" id="IPR004474">
    <property type="entry name" value="LytR_CpsA_psr"/>
</dbReference>
<proteinExistence type="inferred from homology"/>
<keyword evidence="6" id="KW-1185">Reference proteome</keyword>
<dbReference type="PANTHER" id="PTHR33392">
    <property type="entry name" value="POLYISOPRENYL-TEICHOIC ACID--PEPTIDOGLYCAN TEICHOIC ACID TRANSFERASE TAGU"/>
    <property type="match status" value="1"/>
</dbReference>
<evidence type="ECO:0000313" key="5">
    <source>
        <dbReference type="EMBL" id="GLU49602.1"/>
    </source>
</evidence>
<evidence type="ECO:0000256" key="1">
    <source>
        <dbReference type="ARBA" id="ARBA00006068"/>
    </source>
</evidence>
<feature type="domain" description="Cell envelope-related transcriptional attenuator" evidence="3">
    <location>
        <begin position="84"/>
        <end position="227"/>
    </location>
</feature>
<dbReference type="Proteomes" id="UP001165092">
    <property type="component" value="Unassembled WGS sequence"/>
</dbReference>
<organism evidence="5 6">
    <name type="scientific">Nocardiopsis ansamitocini</name>
    <dbReference type="NCBI Taxonomy" id="1670832"/>
    <lineage>
        <taxon>Bacteria</taxon>
        <taxon>Bacillati</taxon>
        <taxon>Actinomycetota</taxon>
        <taxon>Actinomycetes</taxon>
        <taxon>Streptosporangiales</taxon>
        <taxon>Nocardiopsidaceae</taxon>
        <taxon>Nocardiopsis</taxon>
    </lineage>
</organism>
<dbReference type="Pfam" id="PF03816">
    <property type="entry name" value="LytR_cpsA_psr"/>
    <property type="match status" value="1"/>
</dbReference>
<dbReference type="AlphaFoldDB" id="A0A9W6P9Q4"/>
<evidence type="ECO:0000259" key="3">
    <source>
        <dbReference type="Pfam" id="PF03816"/>
    </source>
</evidence>
<evidence type="ECO:0000313" key="6">
    <source>
        <dbReference type="Proteomes" id="UP001165092"/>
    </source>
</evidence>
<evidence type="ECO:0000256" key="2">
    <source>
        <dbReference type="SAM" id="MobiDB-lite"/>
    </source>
</evidence>
<feature type="domain" description="LytR/CpsA/Psr regulator C-terminal" evidence="4">
    <location>
        <begin position="338"/>
        <end position="423"/>
    </location>
</feature>
<feature type="region of interest" description="Disordered" evidence="2">
    <location>
        <begin position="430"/>
        <end position="466"/>
    </location>
</feature>